<keyword evidence="4" id="KW-1185">Reference proteome</keyword>
<gene>
    <name evidence="3" type="ORF">RGB73_06590</name>
</gene>
<proteinExistence type="predicted"/>
<dbReference type="EMBL" id="CP134050">
    <property type="protein sequence ID" value="WNC15979.1"/>
    <property type="molecule type" value="Genomic_DNA"/>
</dbReference>
<dbReference type="SUPFAM" id="SSF52218">
    <property type="entry name" value="Flavoproteins"/>
    <property type="match status" value="1"/>
</dbReference>
<keyword evidence="1" id="KW-0560">Oxidoreductase</keyword>
<dbReference type="Proteomes" id="UP001256827">
    <property type="component" value="Chromosome"/>
</dbReference>
<dbReference type="Gene3D" id="3.40.50.360">
    <property type="match status" value="1"/>
</dbReference>
<dbReference type="InterPro" id="IPR003680">
    <property type="entry name" value="Flavodoxin_fold"/>
</dbReference>
<dbReference type="InterPro" id="IPR046980">
    <property type="entry name" value="KefG/KefF"/>
</dbReference>
<name>A0ABY9T7V7_BREBE</name>
<dbReference type="Pfam" id="PF02525">
    <property type="entry name" value="Flavodoxin_2"/>
    <property type="match status" value="1"/>
</dbReference>
<sequence length="179" mass="20657">MKILVLIAHPRFKESKANRALAQELEKYEDIDILDLYEEYPDWQIDVQQEQRRLLAYDRVVFQFPFYWYSCPPLLKLWFDEVLTFGWAFGPGGVHLQGKEFLIATTAGGTVNAYRSGGDNRYTVSELLRPIEQTITKCNGTYLPAYVLYDANRGTDEIFAAEAEKYVDHIRSALPVLAH</sequence>
<organism evidence="3 4">
    <name type="scientific">Brevibacillus brevis</name>
    <name type="common">Bacillus brevis</name>
    <dbReference type="NCBI Taxonomy" id="1393"/>
    <lineage>
        <taxon>Bacteria</taxon>
        <taxon>Bacillati</taxon>
        <taxon>Bacillota</taxon>
        <taxon>Bacilli</taxon>
        <taxon>Bacillales</taxon>
        <taxon>Paenibacillaceae</taxon>
        <taxon>Brevibacillus</taxon>
    </lineage>
</organism>
<dbReference type="PANTHER" id="PTHR47307:SF1">
    <property type="entry name" value="GLUTATHIONE-REGULATED POTASSIUM-EFFLUX SYSTEM ANCILLARY PROTEIN KEFG"/>
    <property type="match status" value="1"/>
</dbReference>
<evidence type="ECO:0000256" key="1">
    <source>
        <dbReference type="ARBA" id="ARBA00023002"/>
    </source>
</evidence>
<dbReference type="InterPro" id="IPR029039">
    <property type="entry name" value="Flavoprotein-like_sf"/>
</dbReference>
<dbReference type="RefSeq" id="WP_310770242.1">
    <property type="nucleotide sequence ID" value="NZ_CP134050.1"/>
</dbReference>
<protein>
    <submittedName>
        <fullName evidence="3">NAD(P)H-dependent oxidoreductase</fullName>
    </submittedName>
</protein>
<accession>A0ABY9T7V7</accession>
<dbReference type="PANTHER" id="PTHR47307">
    <property type="entry name" value="GLUTATHIONE-REGULATED POTASSIUM-EFFLUX SYSTEM ANCILLARY PROTEIN KEFG"/>
    <property type="match status" value="1"/>
</dbReference>
<evidence type="ECO:0000259" key="2">
    <source>
        <dbReference type="Pfam" id="PF02525"/>
    </source>
</evidence>
<reference evidence="3 4" key="1">
    <citation type="submission" date="2023-09" db="EMBL/GenBank/DDBJ databases">
        <title>Complete Genome and Methylome dissection of Bacillus brevis NEB573 original source of BbsI restriction endonuclease.</title>
        <authorList>
            <person name="Fomenkov A."/>
            <person name="Roberts R.D."/>
        </authorList>
    </citation>
    <scope>NUCLEOTIDE SEQUENCE [LARGE SCALE GENOMIC DNA]</scope>
    <source>
        <strain evidence="3 4">NEB573</strain>
    </source>
</reference>
<evidence type="ECO:0000313" key="4">
    <source>
        <dbReference type="Proteomes" id="UP001256827"/>
    </source>
</evidence>
<evidence type="ECO:0000313" key="3">
    <source>
        <dbReference type="EMBL" id="WNC15979.1"/>
    </source>
</evidence>
<feature type="domain" description="Flavodoxin-like fold" evidence="2">
    <location>
        <begin position="1"/>
        <end position="169"/>
    </location>
</feature>